<dbReference type="InterPro" id="IPR051094">
    <property type="entry name" value="Diverse_Catalytic_Enzymes"/>
</dbReference>
<organism evidence="3">
    <name type="scientific">marine sediment metagenome</name>
    <dbReference type="NCBI Taxonomy" id="412755"/>
    <lineage>
        <taxon>unclassified sequences</taxon>
        <taxon>metagenomes</taxon>
        <taxon>ecological metagenomes</taxon>
    </lineage>
</organism>
<sequence length="137" mass="15552">MLSREEAEQLEAQRLAPYAQRSGTSRGRAYPEAEHAYRTAFQRDRDRVLHTTAFRRLEYKTQVFVNHEGDHYRTRLTHTLEVAQIARTVARALRVNEDLVEAIAMAHDLGHTPFGHAGEAALSEMMAGKGGFNHNTH</sequence>
<dbReference type="EMBL" id="BARV01021242">
    <property type="protein sequence ID" value="GAI21367.1"/>
    <property type="molecule type" value="Genomic_DNA"/>
</dbReference>
<dbReference type="AlphaFoldDB" id="X1LPT0"/>
<dbReference type="GO" id="GO:0016793">
    <property type="term" value="F:triphosphoric monoester hydrolase activity"/>
    <property type="evidence" value="ECO:0007669"/>
    <property type="project" value="InterPro"/>
</dbReference>
<evidence type="ECO:0000259" key="2">
    <source>
        <dbReference type="PROSITE" id="PS51831"/>
    </source>
</evidence>
<comment type="caution">
    <text evidence="3">The sequence shown here is derived from an EMBL/GenBank/DDBJ whole genome shotgun (WGS) entry which is preliminary data.</text>
</comment>
<keyword evidence="1" id="KW-0378">Hydrolase</keyword>
<dbReference type="PANTHER" id="PTHR35795">
    <property type="entry name" value="SLR1885 PROTEIN"/>
    <property type="match status" value="1"/>
</dbReference>
<dbReference type="Pfam" id="PF01966">
    <property type="entry name" value="HD"/>
    <property type="match status" value="1"/>
</dbReference>
<reference evidence="3" key="1">
    <citation type="journal article" date="2014" name="Front. Microbiol.">
        <title>High frequency of phylogenetically diverse reductive dehalogenase-homologous genes in deep subseafloor sedimentary metagenomes.</title>
        <authorList>
            <person name="Kawai M."/>
            <person name="Futagami T."/>
            <person name="Toyoda A."/>
            <person name="Takaki Y."/>
            <person name="Nishi S."/>
            <person name="Hori S."/>
            <person name="Arai W."/>
            <person name="Tsubouchi T."/>
            <person name="Morono Y."/>
            <person name="Uchiyama I."/>
            <person name="Ito T."/>
            <person name="Fujiyama A."/>
            <person name="Inagaki F."/>
            <person name="Takami H."/>
        </authorList>
    </citation>
    <scope>NUCLEOTIDE SEQUENCE</scope>
    <source>
        <strain evidence="3">Expedition CK06-06</strain>
    </source>
</reference>
<dbReference type="InterPro" id="IPR006261">
    <property type="entry name" value="dGTPase"/>
</dbReference>
<feature type="non-terminal residue" evidence="3">
    <location>
        <position position="137"/>
    </location>
</feature>
<evidence type="ECO:0000313" key="3">
    <source>
        <dbReference type="EMBL" id="GAI21367.1"/>
    </source>
</evidence>
<dbReference type="CDD" id="cd00077">
    <property type="entry name" value="HDc"/>
    <property type="match status" value="1"/>
</dbReference>
<protein>
    <recommendedName>
        <fullName evidence="2">HD domain-containing protein</fullName>
    </recommendedName>
</protein>
<dbReference type="NCBIfam" id="TIGR01353">
    <property type="entry name" value="dGTP_triPase"/>
    <property type="match status" value="1"/>
</dbReference>
<dbReference type="InterPro" id="IPR003607">
    <property type="entry name" value="HD/PDEase_dom"/>
</dbReference>
<proteinExistence type="predicted"/>
<dbReference type="Gene3D" id="1.10.3210.10">
    <property type="entry name" value="Hypothetical protein af1432"/>
    <property type="match status" value="1"/>
</dbReference>
<evidence type="ECO:0000256" key="1">
    <source>
        <dbReference type="ARBA" id="ARBA00022801"/>
    </source>
</evidence>
<accession>X1LPT0</accession>
<feature type="domain" description="HD" evidence="2">
    <location>
        <begin position="75"/>
        <end position="137"/>
    </location>
</feature>
<dbReference type="SUPFAM" id="SSF109604">
    <property type="entry name" value="HD-domain/PDEase-like"/>
    <property type="match status" value="1"/>
</dbReference>
<dbReference type="InterPro" id="IPR006674">
    <property type="entry name" value="HD_domain"/>
</dbReference>
<gene>
    <name evidence="3" type="ORF">S06H3_35228</name>
</gene>
<dbReference type="PROSITE" id="PS51831">
    <property type="entry name" value="HD"/>
    <property type="match status" value="1"/>
</dbReference>
<name>X1LPT0_9ZZZZ</name>
<dbReference type="PANTHER" id="PTHR35795:SF1">
    <property type="entry name" value="BIS(5'-NUCLEOSYL)-TETRAPHOSPHATASE, SYMMETRICAL"/>
    <property type="match status" value="1"/>
</dbReference>